<sequence length="84" mass="9283">MRRIPTLTMFVRIYVAIGALFVVSFALQFSYLSPISARIRDSRLVYRGLLRSTPSPASEPGTRIPIVSSWRCSGSSFCDLAVLG</sequence>
<name>A0ABR4G6U5_9EURO</name>
<dbReference type="Proteomes" id="UP001610563">
    <property type="component" value="Unassembled WGS sequence"/>
</dbReference>
<evidence type="ECO:0000256" key="1">
    <source>
        <dbReference type="SAM" id="Phobius"/>
    </source>
</evidence>
<comment type="caution">
    <text evidence="2">The sequence shown here is derived from an EMBL/GenBank/DDBJ whole genome shotgun (WGS) entry which is preliminary data.</text>
</comment>
<reference evidence="2 3" key="1">
    <citation type="submission" date="2024-07" db="EMBL/GenBank/DDBJ databases">
        <title>Section-level genome sequencing and comparative genomics of Aspergillus sections Usti and Cavernicolus.</title>
        <authorList>
            <consortium name="Lawrence Berkeley National Laboratory"/>
            <person name="Nybo J.L."/>
            <person name="Vesth T.C."/>
            <person name="Theobald S."/>
            <person name="Frisvad J.C."/>
            <person name="Larsen T.O."/>
            <person name="Kjaerboelling I."/>
            <person name="Rothschild-Mancinelli K."/>
            <person name="Lyhne E.K."/>
            <person name="Kogle M.E."/>
            <person name="Barry K."/>
            <person name="Clum A."/>
            <person name="Na H."/>
            <person name="Ledsgaard L."/>
            <person name="Lin J."/>
            <person name="Lipzen A."/>
            <person name="Kuo A."/>
            <person name="Riley R."/>
            <person name="Mondo S."/>
            <person name="Labutti K."/>
            <person name="Haridas S."/>
            <person name="Pangalinan J."/>
            <person name="Salamov A.A."/>
            <person name="Simmons B.A."/>
            <person name="Magnuson J.K."/>
            <person name="Chen J."/>
            <person name="Drula E."/>
            <person name="Henrissat B."/>
            <person name="Wiebenga A."/>
            <person name="Lubbers R.J."/>
            <person name="Gomes A.C."/>
            <person name="Makela M.R."/>
            <person name="Stajich J."/>
            <person name="Grigoriev I.V."/>
            <person name="Mortensen U.H."/>
            <person name="De Vries R.P."/>
            <person name="Baker S.E."/>
            <person name="Andersen M.R."/>
        </authorList>
    </citation>
    <scope>NUCLEOTIDE SEQUENCE [LARGE SCALE GENOMIC DNA]</scope>
    <source>
        <strain evidence="2 3">CBS 209.92</strain>
    </source>
</reference>
<proteinExistence type="predicted"/>
<dbReference type="EMBL" id="JBFTWV010000042">
    <property type="protein sequence ID" value="KAL2794721.1"/>
    <property type="molecule type" value="Genomic_DNA"/>
</dbReference>
<gene>
    <name evidence="2" type="ORF">BJX66DRAFT_303365</name>
</gene>
<keyword evidence="3" id="KW-1185">Reference proteome</keyword>
<protein>
    <recommendedName>
        <fullName evidence="4">Secreted protein</fullName>
    </recommendedName>
</protein>
<evidence type="ECO:0000313" key="2">
    <source>
        <dbReference type="EMBL" id="KAL2794721.1"/>
    </source>
</evidence>
<feature type="transmembrane region" description="Helical" evidence="1">
    <location>
        <begin position="12"/>
        <end position="32"/>
    </location>
</feature>
<organism evidence="2 3">
    <name type="scientific">Aspergillus keveii</name>
    <dbReference type="NCBI Taxonomy" id="714993"/>
    <lineage>
        <taxon>Eukaryota</taxon>
        <taxon>Fungi</taxon>
        <taxon>Dikarya</taxon>
        <taxon>Ascomycota</taxon>
        <taxon>Pezizomycotina</taxon>
        <taxon>Eurotiomycetes</taxon>
        <taxon>Eurotiomycetidae</taxon>
        <taxon>Eurotiales</taxon>
        <taxon>Aspergillaceae</taxon>
        <taxon>Aspergillus</taxon>
        <taxon>Aspergillus subgen. Nidulantes</taxon>
    </lineage>
</organism>
<keyword evidence="1" id="KW-0472">Membrane</keyword>
<keyword evidence="1" id="KW-0812">Transmembrane</keyword>
<evidence type="ECO:0000313" key="3">
    <source>
        <dbReference type="Proteomes" id="UP001610563"/>
    </source>
</evidence>
<accession>A0ABR4G6U5</accession>
<keyword evidence="1" id="KW-1133">Transmembrane helix</keyword>
<evidence type="ECO:0008006" key="4">
    <source>
        <dbReference type="Google" id="ProtNLM"/>
    </source>
</evidence>